<dbReference type="InterPro" id="IPR041796">
    <property type="entry name" value="Mre11_N"/>
</dbReference>
<dbReference type="InterPro" id="IPR050535">
    <property type="entry name" value="DNA_Repair-Maintenance_Comp"/>
</dbReference>
<reference evidence="3 4" key="1">
    <citation type="submission" date="2024-09" db="EMBL/GenBank/DDBJ databases">
        <authorList>
            <person name="Sun Q."/>
            <person name="Mori K."/>
        </authorList>
    </citation>
    <scope>NUCLEOTIDE SEQUENCE [LARGE SCALE GENOMIC DNA]</scope>
    <source>
        <strain evidence="3 4">TISTR 2452</strain>
    </source>
</reference>
<dbReference type="CDD" id="cd00840">
    <property type="entry name" value="MPP_Mre11_N"/>
    <property type="match status" value="1"/>
</dbReference>
<dbReference type="InterPro" id="IPR029052">
    <property type="entry name" value="Metallo-depent_PP-like"/>
</dbReference>
<evidence type="ECO:0000313" key="3">
    <source>
        <dbReference type="EMBL" id="MFB9327135.1"/>
    </source>
</evidence>
<protein>
    <submittedName>
        <fullName evidence="3">Exonuclease SbcCD subunit D</fullName>
    </submittedName>
</protein>
<dbReference type="RefSeq" id="WP_377495133.1">
    <property type="nucleotide sequence ID" value="NZ_JBHMDO010000024.1"/>
</dbReference>
<proteinExistence type="predicted"/>
<sequence length="445" mass="48992">MGNRFRFIHAADLHVDSPFRGLTEAPPHVRKALGESTFEAVRLLTEAAIAHRVDFIVISGDLYDGADRSLRAQLTLRREWEKLHAHGVQLFVIHGNHDHLSGARANLDWPAGVHVFDTNMEEGSAQSVPAYTRSGDICAYVHGISYGARAVNDNLAVRYRARQDGTYEIALLHGNVDGDASHDPYAPCSLRELTGMPFHYWALGHIHGRAVLHQDPHVVYAGNTQGRHFKETGPKGCYVVDVAENHRTELAFLPLDTVRWAVTEVDIGGLTSEHALIQAIEEALMQQAMLHERRASMIRVRLTGRGPLHRKLLQPDYAKDLTEGLRAQMEMRDPMHGGDSAWIWLTGIEIGTSVELNADALREEDSFAGELFRSAEELLGHVGRMGELADEAAESLYLNARLRRMLRGLTPEAKARIARDAAELAISLVAGAAEQGDAGSGEGGE</sequence>
<keyword evidence="3" id="KW-0540">Nuclease</keyword>
<keyword evidence="1" id="KW-0378">Hydrolase</keyword>
<organism evidence="3 4">
    <name type="scientific">Paenibacillus aurantiacus</name>
    <dbReference type="NCBI Taxonomy" id="1936118"/>
    <lineage>
        <taxon>Bacteria</taxon>
        <taxon>Bacillati</taxon>
        <taxon>Bacillota</taxon>
        <taxon>Bacilli</taxon>
        <taxon>Bacillales</taxon>
        <taxon>Paenibacillaceae</taxon>
        <taxon>Paenibacillus</taxon>
    </lineage>
</organism>
<evidence type="ECO:0000259" key="2">
    <source>
        <dbReference type="Pfam" id="PF00149"/>
    </source>
</evidence>
<dbReference type="PANTHER" id="PTHR30337:SF7">
    <property type="entry name" value="PHOSPHOESTERASE"/>
    <property type="match status" value="1"/>
</dbReference>
<comment type="caution">
    <text evidence="3">The sequence shown here is derived from an EMBL/GenBank/DDBJ whole genome shotgun (WGS) entry which is preliminary data.</text>
</comment>
<evidence type="ECO:0000256" key="1">
    <source>
        <dbReference type="ARBA" id="ARBA00022801"/>
    </source>
</evidence>
<dbReference type="InterPro" id="IPR014576">
    <property type="entry name" value="Pesterase_YhaO"/>
</dbReference>
<dbReference type="Pfam" id="PF00149">
    <property type="entry name" value="Metallophos"/>
    <property type="match status" value="1"/>
</dbReference>
<dbReference type="GO" id="GO:0004527">
    <property type="term" value="F:exonuclease activity"/>
    <property type="evidence" value="ECO:0007669"/>
    <property type="project" value="UniProtKB-KW"/>
</dbReference>
<feature type="domain" description="Calcineurin-like phosphoesterase" evidence="2">
    <location>
        <begin position="5"/>
        <end position="208"/>
    </location>
</feature>
<keyword evidence="4" id="KW-1185">Reference proteome</keyword>
<gene>
    <name evidence="3" type="ORF">ACFFSY_14505</name>
</gene>
<dbReference type="SUPFAM" id="SSF56300">
    <property type="entry name" value="Metallo-dependent phosphatases"/>
    <property type="match status" value="1"/>
</dbReference>
<dbReference type="PANTHER" id="PTHR30337">
    <property type="entry name" value="COMPONENT OF ATP-DEPENDENT DSDNA EXONUCLEASE"/>
    <property type="match status" value="1"/>
</dbReference>
<name>A0ABV5KQF6_9BACL</name>
<evidence type="ECO:0000313" key="4">
    <source>
        <dbReference type="Proteomes" id="UP001589747"/>
    </source>
</evidence>
<dbReference type="InterPro" id="IPR004843">
    <property type="entry name" value="Calcineurin-like_PHP"/>
</dbReference>
<keyword evidence="3" id="KW-0269">Exonuclease</keyword>
<dbReference type="Proteomes" id="UP001589747">
    <property type="component" value="Unassembled WGS sequence"/>
</dbReference>
<accession>A0ABV5KQF6</accession>
<dbReference type="EMBL" id="JBHMDO010000024">
    <property type="protein sequence ID" value="MFB9327135.1"/>
    <property type="molecule type" value="Genomic_DNA"/>
</dbReference>
<dbReference type="PIRSF" id="PIRSF033091">
    <property type="entry name" value="Pesterase_YhaO"/>
    <property type="match status" value="1"/>
</dbReference>
<dbReference type="Gene3D" id="3.60.21.10">
    <property type="match status" value="1"/>
</dbReference>